<proteinExistence type="predicted"/>
<evidence type="ECO:0000313" key="2">
    <source>
        <dbReference type="Proteomes" id="UP001234297"/>
    </source>
</evidence>
<evidence type="ECO:0000313" key="1">
    <source>
        <dbReference type="EMBL" id="KAJ8631203.1"/>
    </source>
</evidence>
<dbReference type="EMBL" id="CM056815">
    <property type="protein sequence ID" value="KAJ8631203.1"/>
    <property type="molecule type" value="Genomic_DNA"/>
</dbReference>
<comment type="caution">
    <text evidence="1">The sequence shown here is derived from an EMBL/GenBank/DDBJ whole genome shotgun (WGS) entry which is preliminary data.</text>
</comment>
<reference evidence="1 2" key="1">
    <citation type="journal article" date="2022" name="Hortic Res">
        <title>A haplotype resolved chromosomal level avocado genome allows analysis of novel avocado genes.</title>
        <authorList>
            <person name="Nath O."/>
            <person name="Fletcher S.J."/>
            <person name="Hayward A."/>
            <person name="Shaw L.M."/>
            <person name="Masouleh A.K."/>
            <person name="Furtado A."/>
            <person name="Henry R.J."/>
            <person name="Mitter N."/>
        </authorList>
    </citation>
    <scope>NUCLEOTIDE SEQUENCE [LARGE SCALE GENOMIC DNA]</scope>
    <source>
        <strain evidence="2">cv. Hass</strain>
    </source>
</reference>
<name>A0ACC2LDF0_PERAE</name>
<keyword evidence="2" id="KW-1185">Reference proteome</keyword>
<dbReference type="Proteomes" id="UP001234297">
    <property type="component" value="Chromosome 7"/>
</dbReference>
<gene>
    <name evidence="1" type="ORF">MRB53_024526</name>
</gene>
<organism evidence="1 2">
    <name type="scientific">Persea americana</name>
    <name type="common">Avocado</name>
    <dbReference type="NCBI Taxonomy" id="3435"/>
    <lineage>
        <taxon>Eukaryota</taxon>
        <taxon>Viridiplantae</taxon>
        <taxon>Streptophyta</taxon>
        <taxon>Embryophyta</taxon>
        <taxon>Tracheophyta</taxon>
        <taxon>Spermatophyta</taxon>
        <taxon>Magnoliopsida</taxon>
        <taxon>Magnoliidae</taxon>
        <taxon>Laurales</taxon>
        <taxon>Lauraceae</taxon>
        <taxon>Persea</taxon>
    </lineage>
</organism>
<protein>
    <submittedName>
        <fullName evidence="1">Uncharacterized protein</fullName>
    </submittedName>
</protein>
<accession>A0ACC2LDF0</accession>
<sequence length="132" mass="15145">MQLGFTGVVLNAGRNWVYSSGQVRVGSDSEPSTVEDMYRFRALVFILFSRQFSESPKYSFFYKLSLQNSLQDFTTKLVCKLPLESFVYELSLHSFFYKLPLQSFLLDPSADQKILHMNRPCTKYLAAPSSNS</sequence>